<keyword evidence="1" id="KW-1133">Transmembrane helix</keyword>
<organism evidence="2 3">
    <name type="scientific">Rhizobium skierniewicense</name>
    <dbReference type="NCBI Taxonomy" id="984260"/>
    <lineage>
        <taxon>Bacteria</taxon>
        <taxon>Pseudomonadati</taxon>
        <taxon>Pseudomonadota</taxon>
        <taxon>Alphaproteobacteria</taxon>
        <taxon>Hyphomicrobiales</taxon>
        <taxon>Rhizobiaceae</taxon>
        <taxon>Rhizobium/Agrobacterium group</taxon>
        <taxon>Rhizobium</taxon>
    </lineage>
</organism>
<sequence length="100" mass="10018">MTLDANTLLVILAMAAATIATRMGGLLLLRYVEFTGRTKKALTAVPPAVLMAVVTPTAISTGLAESIACAVTALAATRLSLLPAAATGVVTVAVLRGIGL</sequence>
<dbReference type="Proteomes" id="UP000565286">
    <property type="component" value="Unassembled WGS sequence"/>
</dbReference>
<comment type="caution">
    <text evidence="2">The sequence shown here is derived from an EMBL/GenBank/DDBJ whole genome shotgun (WGS) entry which is preliminary data.</text>
</comment>
<dbReference type="RefSeq" id="WP_183897490.1">
    <property type="nucleotide sequence ID" value="NZ_JACIDV010000014.1"/>
</dbReference>
<feature type="transmembrane region" description="Helical" evidence="1">
    <location>
        <begin position="6"/>
        <end position="29"/>
    </location>
</feature>
<protein>
    <submittedName>
        <fullName evidence="2">Putative membrane protein</fullName>
    </submittedName>
</protein>
<dbReference type="AlphaFoldDB" id="A0A7W6C993"/>
<dbReference type="InterPro" id="IPR008407">
    <property type="entry name" value="Brnchd-chn_aa_trnsp_AzlD"/>
</dbReference>
<keyword evidence="1" id="KW-0812">Transmembrane</keyword>
<feature type="transmembrane region" description="Helical" evidence="1">
    <location>
        <begin position="79"/>
        <end position="98"/>
    </location>
</feature>
<gene>
    <name evidence="2" type="ORF">GGQ73_004001</name>
</gene>
<proteinExistence type="predicted"/>
<reference evidence="2 3" key="1">
    <citation type="submission" date="2020-08" db="EMBL/GenBank/DDBJ databases">
        <title>Genomic Encyclopedia of Type Strains, Phase IV (KMG-IV): sequencing the most valuable type-strain genomes for metagenomic binning, comparative biology and taxonomic classification.</title>
        <authorList>
            <person name="Goeker M."/>
        </authorList>
    </citation>
    <scope>NUCLEOTIDE SEQUENCE [LARGE SCALE GENOMIC DNA]</scope>
    <source>
        <strain evidence="2 3">DSM 26438</strain>
    </source>
</reference>
<dbReference type="Pfam" id="PF05437">
    <property type="entry name" value="AzlD"/>
    <property type="match status" value="1"/>
</dbReference>
<evidence type="ECO:0000313" key="2">
    <source>
        <dbReference type="EMBL" id="MBB3948027.1"/>
    </source>
</evidence>
<evidence type="ECO:0000313" key="3">
    <source>
        <dbReference type="Proteomes" id="UP000565286"/>
    </source>
</evidence>
<evidence type="ECO:0000256" key="1">
    <source>
        <dbReference type="SAM" id="Phobius"/>
    </source>
</evidence>
<feature type="transmembrane region" description="Helical" evidence="1">
    <location>
        <begin position="41"/>
        <end position="59"/>
    </location>
</feature>
<dbReference type="EMBL" id="JACIDV010000014">
    <property type="protein sequence ID" value="MBB3948027.1"/>
    <property type="molecule type" value="Genomic_DNA"/>
</dbReference>
<keyword evidence="1" id="KW-0472">Membrane</keyword>
<accession>A0A7W6C993</accession>
<name>A0A7W6C993_9HYPH</name>
<keyword evidence="3" id="KW-1185">Reference proteome</keyword>